<name>A0AAV2Q2A0_MEGNR</name>
<evidence type="ECO:0000313" key="3">
    <source>
        <dbReference type="Proteomes" id="UP001497623"/>
    </source>
</evidence>
<comment type="caution">
    <text evidence="2">The sequence shown here is derived from an EMBL/GenBank/DDBJ whole genome shotgun (WGS) entry which is preliminary data.</text>
</comment>
<dbReference type="InterPro" id="IPR007991">
    <property type="entry name" value="RNA_pol_I_trans_ini_fac_RRN3"/>
</dbReference>
<protein>
    <submittedName>
        <fullName evidence="2">Uncharacterized protein</fullName>
    </submittedName>
</protein>
<accession>A0AAV2Q2A0</accession>
<dbReference type="Proteomes" id="UP001497623">
    <property type="component" value="Unassembled WGS sequence"/>
</dbReference>
<sequence>MINMALTPLTPILKNTPRNPLASPSIASSGRRVMFDIGDTPRSVVSEYKKKLDEASFKSIFHRLESQSSKNERIAWLLKMSEMVPELDKQIDQLVLAFLKIPWYKYEESVWTSYENFILTLVTAHNFYTYQVLKILFTSLLPDIPDQDHERLQLFAGEVGEDESLIYDRVLGSIVKIHNIIPLAYNTGCPRRGQTNFFFQKLYHIHDFSYYLPLLPQ</sequence>
<keyword evidence="3" id="KW-1185">Reference proteome</keyword>
<dbReference type="PANTHER" id="PTHR12790">
    <property type="entry name" value="TRANSCRIPTION INITIATION FACTOR IA RRN3"/>
    <property type="match status" value="1"/>
</dbReference>
<evidence type="ECO:0000313" key="2">
    <source>
        <dbReference type="EMBL" id="CAL4068480.1"/>
    </source>
</evidence>
<gene>
    <name evidence="2" type="ORF">MNOR_LOCUS7282</name>
</gene>
<comment type="similarity">
    <text evidence="1">Belongs to the RRN3 family.</text>
</comment>
<dbReference type="Pfam" id="PF05327">
    <property type="entry name" value="RRN3"/>
    <property type="match status" value="1"/>
</dbReference>
<reference evidence="2 3" key="1">
    <citation type="submission" date="2024-05" db="EMBL/GenBank/DDBJ databases">
        <authorList>
            <person name="Wallberg A."/>
        </authorList>
    </citation>
    <scope>NUCLEOTIDE SEQUENCE [LARGE SCALE GENOMIC DNA]</scope>
</reference>
<proteinExistence type="inferred from homology"/>
<organism evidence="2 3">
    <name type="scientific">Meganyctiphanes norvegica</name>
    <name type="common">Northern krill</name>
    <name type="synonym">Thysanopoda norvegica</name>
    <dbReference type="NCBI Taxonomy" id="48144"/>
    <lineage>
        <taxon>Eukaryota</taxon>
        <taxon>Metazoa</taxon>
        <taxon>Ecdysozoa</taxon>
        <taxon>Arthropoda</taxon>
        <taxon>Crustacea</taxon>
        <taxon>Multicrustacea</taxon>
        <taxon>Malacostraca</taxon>
        <taxon>Eumalacostraca</taxon>
        <taxon>Eucarida</taxon>
        <taxon>Euphausiacea</taxon>
        <taxon>Euphausiidae</taxon>
        <taxon>Meganyctiphanes</taxon>
    </lineage>
</organism>
<dbReference type="PANTHER" id="PTHR12790:SF0">
    <property type="entry name" value="RNA POLYMERASE I-SPECIFIC TRANSCRIPTION INITIATION FACTOR RRN3-RELATED"/>
    <property type="match status" value="1"/>
</dbReference>
<feature type="non-terminal residue" evidence="2">
    <location>
        <position position="217"/>
    </location>
</feature>
<dbReference type="GO" id="GO:0001181">
    <property type="term" value="F:RNA polymerase I general transcription initiation factor activity"/>
    <property type="evidence" value="ECO:0007669"/>
    <property type="project" value="InterPro"/>
</dbReference>
<dbReference type="GO" id="GO:0005634">
    <property type="term" value="C:nucleus"/>
    <property type="evidence" value="ECO:0007669"/>
    <property type="project" value="TreeGrafter"/>
</dbReference>
<evidence type="ECO:0000256" key="1">
    <source>
        <dbReference type="ARBA" id="ARBA00010098"/>
    </source>
</evidence>
<dbReference type="EMBL" id="CAXKWB010003166">
    <property type="protein sequence ID" value="CAL4068480.1"/>
    <property type="molecule type" value="Genomic_DNA"/>
</dbReference>
<dbReference type="GO" id="GO:0006361">
    <property type="term" value="P:transcription initiation at RNA polymerase I promoter"/>
    <property type="evidence" value="ECO:0007669"/>
    <property type="project" value="InterPro"/>
</dbReference>
<dbReference type="GO" id="GO:0001042">
    <property type="term" value="F:RNA polymerase I core binding"/>
    <property type="evidence" value="ECO:0007669"/>
    <property type="project" value="TreeGrafter"/>
</dbReference>
<dbReference type="AlphaFoldDB" id="A0AAV2Q2A0"/>